<evidence type="ECO:0000256" key="1">
    <source>
        <dbReference type="SAM" id="SignalP"/>
    </source>
</evidence>
<sequence>MRIFVFIALIFSMAVSPAVALASCASMGDEAGMVEMTDAGPQMSMGAMGADDCDSMKGEKSQSHDAGCAAACALICPGFYSGPEPTADNGLAFQLVQYAIPPVEPGQATPSHLDPPPPRF</sequence>
<organism evidence="2 3">
    <name type="scientific">Hyphococcus luteus</name>
    <dbReference type="NCBI Taxonomy" id="2058213"/>
    <lineage>
        <taxon>Bacteria</taxon>
        <taxon>Pseudomonadati</taxon>
        <taxon>Pseudomonadota</taxon>
        <taxon>Alphaproteobacteria</taxon>
        <taxon>Parvularculales</taxon>
        <taxon>Parvularculaceae</taxon>
        <taxon>Hyphococcus</taxon>
    </lineage>
</organism>
<feature type="signal peptide" evidence="1">
    <location>
        <begin position="1"/>
        <end position="20"/>
    </location>
</feature>
<comment type="caution">
    <text evidence="2">The sequence shown here is derived from an EMBL/GenBank/DDBJ whole genome shotgun (WGS) entry which is preliminary data.</text>
</comment>
<feature type="chain" id="PRO_5015664601" description="DUF2946 domain-containing protein" evidence="1">
    <location>
        <begin position="21"/>
        <end position="120"/>
    </location>
</feature>
<keyword evidence="1" id="KW-0732">Signal</keyword>
<evidence type="ECO:0000313" key="2">
    <source>
        <dbReference type="EMBL" id="PQA86338.1"/>
    </source>
</evidence>
<dbReference type="EMBL" id="PJCH01000015">
    <property type="protein sequence ID" value="PQA86338.1"/>
    <property type="molecule type" value="Genomic_DNA"/>
</dbReference>
<evidence type="ECO:0000313" key="3">
    <source>
        <dbReference type="Proteomes" id="UP000239504"/>
    </source>
</evidence>
<dbReference type="RefSeq" id="WP_104831550.1">
    <property type="nucleotide sequence ID" value="NZ_PJCH01000015.1"/>
</dbReference>
<keyword evidence="3" id="KW-1185">Reference proteome</keyword>
<protein>
    <recommendedName>
        <fullName evidence="4">DUF2946 domain-containing protein</fullName>
    </recommendedName>
</protein>
<accession>A0A2S7K1N2</accession>
<dbReference type="PROSITE" id="PS51257">
    <property type="entry name" value="PROKAR_LIPOPROTEIN"/>
    <property type="match status" value="1"/>
</dbReference>
<name>A0A2S7K1N2_9PROT</name>
<proteinExistence type="predicted"/>
<dbReference type="AlphaFoldDB" id="A0A2S7K1N2"/>
<reference evidence="2 3" key="1">
    <citation type="submission" date="2017-12" db="EMBL/GenBank/DDBJ databases">
        <authorList>
            <person name="Hurst M.R.H."/>
        </authorList>
    </citation>
    <scope>NUCLEOTIDE SEQUENCE [LARGE SCALE GENOMIC DNA]</scope>
    <source>
        <strain evidence="2 3">SY-3-19</strain>
    </source>
</reference>
<evidence type="ECO:0008006" key="4">
    <source>
        <dbReference type="Google" id="ProtNLM"/>
    </source>
</evidence>
<gene>
    <name evidence="2" type="ORF">CW354_18530</name>
</gene>
<dbReference type="Proteomes" id="UP000239504">
    <property type="component" value="Unassembled WGS sequence"/>
</dbReference>